<protein>
    <recommendedName>
        <fullName evidence="5">tRNA (cytidine/uridine-2'-O-)-methyltransferase TrmJ</fullName>
        <ecNumber evidence="5">2.1.1.200</ecNumber>
    </recommendedName>
    <alternativeName>
        <fullName evidence="5">tRNA (cytidine(32)/uridine(32)-2'-O)-methyltransferase</fullName>
    </alternativeName>
    <alternativeName>
        <fullName evidence="5">tRNA Cm32/Um32 methyltransferase</fullName>
    </alternativeName>
</protein>
<dbReference type="PANTHER" id="PTHR42786:SF2">
    <property type="entry name" value="TRNA (CYTIDINE_URIDINE-2'-O-)-METHYLTRANSFERASE TRMJ"/>
    <property type="match status" value="1"/>
</dbReference>
<comment type="catalytic activity">
    <reaction evidence="5">
        <text>uridine(32) in tRNA + S-adenosyl-L-methionine = 2'-O-methyluridine(32) in tRNA + S-adenosyl-L-homocysteine + H(+)</text>
        <dbReference type="Rhea" id="RHEA:42936"/>
        <dbReference type="Rhea" id="RHEA-COMP:10107"/>
        <dbReference type="Rhea" id="RHEA-COMP:10290"/>
        <dbReference type="ChEBI" id="CHEBI:15378"/>
        <dbReference type="ChEBI" id="CHEBI:57856"/>
        <dbReference type="ChEBI" id="CHEBI:59789"/>
        <dbReference type="ChEBI" id="CHEBI:65315"/>
        <dbReference type="ChEBI" id="CHEBI:74478"/>
        <dbReference type="EC" id="2.1.1.200"/>
    </reaction>
</comment>
<keyword evidence="5" id="KW-0963">Cytoplasm</keyword>
<dbReference type="PANTHER" id="PTHR42786">
    <property type="entry name" value="TRNA/RRNA METHYLTRANSFERASE"/>
    <property type="match status" value="1"/>
</dbReference>
<evidence type="ECO:0000256" key="5">
    <source>
        <dbReference type="RuleBase" id="RU362024"/>
    </source>
</evidence>
<keyword evidence="4 5" id="KW-0949">S-adenosyl-L-methionine</keyword>
<comment type="function">
    <text evidence="5">Catalyzes the formation of 2'O-methylated cytidine (Cm32) or 2'O-methylated uridine (Um32) at position 32 in tRNA.</text>
</comment>
<evidence type="ECO:0000256" key="1">
    <source>
        <dbReference type="ARBA" id="ARBA00007228"/>
    </source>
</evidence>
<gene>
    <name evidence="5" type="primary">trmJ</name>
    <name evidence="7" type="ORF">FAZ21_10405</name>
</gene>
<dbReference type="InterPro" id="IPR004384">
    <property type="entry name" value="RNA_MeTrfase_TrmJ/LasT"/>
</dbReference>
<dbReference type="SUPFAM" id="SSF75217">
    <property type="entry name" value="alpha/beta knot"/>
    <property type="match status" value="1"/>
</dbReference>
<keyword evidence="5" id="KW-0819">tRNA processing</keyword>
<dbReference type="Proteomes" id="UP000310016">
    <property type="component" value="Unassembled WGS sequence"/>
</dbReference>
<comment type="similarity">
    <text evidence="1">Belongs to the class IV-like SAM-binding methyltransferase superfamily. RNA methyltransferase TrmH family.</text>
</comment>
<dbReference type="EC" id="2.1.1.200" evidence="5"/>
<dbReference type="Pfam" id="PF00588">
    <property type="entry name" value="SpoU_methylase"/>
    <property type="match status" value="1"/>
</dbReference>
<dbReference type="InterPro" id="IPR001537">
    <property type="entry name" value="SpoU_MeTrfase"/>
</dbReference>
<keyword evidence="2 5" id="KW-0489">Methyltransferase</keyword>
<dbReference type="FunFam" id="3.40.1280.10:FF:000006">
    <property type="entry name" value="Uncharacterized tRNA/rRNA methyltransferase HI_0380"/>
    <property type="match status" value="1"/>
</dbReference>
<dbReference type="Gene3D" id="1.10.8.590">
    <property type="match status" value="1"/>
</dbReference>
<organism evidence="7 8">
    <name type="scientific">Chitiniphilus eburneus</name>
    <dbReference type="NCBI Taxonomy" id="2571148"/>
    <lineage>
        <taxon>Bacteria</taxon>
        <taxon>Pseudomonadati</taxon>
        <taxon>Pseudomonadota</taxon>
        <taxon>Betaproteobacteria</taxon>
        <taxon>Neisseriales</taxon>
        <taxon>Chitinibacteraceae</taxon>
        <taxon>Chitiniphilus</taxon>
    </lineage>
</organism>
<sequence length="259" mass="28739">MSKTDCLSAFRVVLSHTSHPGNIGSAARAMKTMGITRLYLVNPKEYPSEVATSLASSADDVLDAAIVVGSMAEALVGTTVQVAMTARRRELVQPLSTPRQLAPELLAEARGGGEVALVFGTEMSGLTIEEVQQCNRLVTIPTNPDYSSLNLSQAVQVLTYELFSCLSDDVSHLEEKPKYASHEHVELFLEHLESTLLTIGFLKPYAPKRLMPRLRRLFQRTRLEQEEVDILRGILRATLEYDRHAERPALPSSKRDHSR</sequence>
<comment type="catalytic activity">
    <reaction evidence="5">
        <text>cytidine(32) in tRNA + S-adenosyl-L-methionine = 2'-O-methylcytidine(32) in tRNA + S-adenosyl-L-homocysteine + H(+)</text>
        <dbReference type="Rhea" id="RHEA:42932"/>
        <dbReference type="Rhea" id="RHEA-COMP:10288"/>
        <dbReference type="Rhea" id="RHEA-COMP:10289"/>
        <dbReference type="ChEBI" id="CHEBI:15378"/>
        <dbReference type="ChEBI" id="CHEBI:57856"/>
        <dbReference type="ChEBI" id="CHEBI:59789"/>
        <dbReference type="ChEBI" id="CHEBI:74495"/>
        <dbReference type="ChEBI" id="CHEBI:82748"/>
        <dbReference type="EC" id="2.1.1.200"/>
    </reaction>
</comment>
<comment type="caution">
    <text evidence="7">The sequence shown here is derived from an EMBL/GenBank/DDBJ whole genome shotgun (WGS) entry which is preliminary data.</text>
</comment>
<dbReference type="InterPro" id="IPR029026">
    <property type="entry name" value="tRNA_m1G_MTases_N"/>
</dbReference>
<evidence type="ECO:0000256" key="4">
    <source>
        <dbReference type="ARBA" id="ARBA00022691"/>
    </source>
</evidence>
<keyword evidence="8" id="KW-1185">Reference proteome</keyword>
<evidence type="ECO:0000256" key="3">
    <source>
        <dbReference type="ARBA" id="ARBA00022679"/>
    </source>
</evidence>
<dbReference type="GO" id="GO:0160206">
    <property type="term" value="F:tRNA (cytidine(32)/uridine(32)-2'-O)-methyltransferase activity"/>
    <property type="evidence" value="ECO:0007669"/>
    <property type="project" value="UniProtKB-EC"/>
</dbReference>
<evidence type="ECO:0000313" key="7">
    <source>
        <dbReference type="EMBL" id="TJZ73585.1"/>
    </source>
</evidence>
<dbReference type="GO" id="GO:0003723">
    <property type="term" value="F:RNA binding"/>
    <property type="evidence" value="ECO:0007669"/>
    <property type="project" value="InterPro"/>
</dbReference>
<proteinExistence type="inferred from homology"/>
<evidence type="ECO:0000256" key="2">
    <source>
        <dbReference type="ARBA" id="ARBA00022603"/>
    </source>
</evidence>
<comment type="subcellular location">
    <subcellularLocation>
        <location evidence="5">Cytoplasm</location>
    </subcellularLocation>
</comment>
<reference evidence="7 8" key="1">
    <citation type="submission" date="2019-04" db="EMBL/GenBank/DDBJ databases">
        <title>Chitiniphilus eburnea sp. nov., a novel chitinolytic bacterium isolated from aquaculture sludge.</title>
        <authorList>
            <person name="Sheng M."/>
        </authorList>
    </citation>
    <scope>NUCLEOTIDE SEQUENCE [LARGE SCALE GENOMIC DNA]</scope>
    <source>
        <strain evidence="7 8">HX-2-15</strain>
    </source>
</reference>
<keyword evidence="3 7" id="KW-0808">Transferase</keyword>
<dbReference type="RefSeq" id="WP_136773373.1">
    <property type="nucleotide sequence ID" value="NZ_CP156074.1"/>
</dbReference>
<dbReference type="Gene3D" id="3.40.1280.10">
    <property type="match status" value="1"/>
</dbReference>
<accession>A0A4U0PYF6</accession>
<feature type="domain" description="tRNA/rRNA methyltransferase SpoU type" evidence="6">
    <location>
        <begin position="10"/>
        <end position="160"/>
    </location>
</feature>
<dbReference type="NCBIfam" id="TIGR00050">
    <property type="entry name" value="rRNA_methyl_1"/>
    <property type="match status" value="1"/>
</dbReference>
<dbReference type="AlphaFoldDB" id="A0A4U0PYF6"/>
<dbReference type="CDD" id="cd18093">
    <property type="entry name" value="SpoU-like_TrmJ"/>
    <property type="match status" value="1"/>
</dbReference>
<dbReference type="GO" id="GO:0005829">
    <property type="term" value="C:cytosol"/>
    <property type="evidence" value="ECO:0007669"/>
    <property type="project" value="TreeGrafter"/>
</dbReference>
<comment type="subunit">
    <text evidence="5">Homodimer.</text>
</comment>
<dbReference type="EMBL" id="SUMF01000009">
    <property type="protein sequence ID" value="TJZ73585.1"/>
    <property type="molecule type" value="Genomic_DNA"/>
</dbReference>
<dbReference type="GO" id="GO:0002128">
    <property type="term" value="P:tRNA nucleoside ribose methylation"/>
    <property type="evidence" value="ECO:0007669"/>
    <property type="project" value="TreeGrafter"/>
</dbReference>
<dbReference type="GO" id="GO:0106339">
    <property type="term" value="F:tRNA (cytidine(32)-2'-O)-methyltransferase activity"/>
    <property type="evidence" value="ECO:0007669"/>
    <property type="project" value="RHEA"/>
</dbReference>
<evidence type="ECO:0000259" key="6">
    <source>
        <dbReference type="Pfam" id="PF00588"/>
    </source>
</evidence>
<dbReference type="PIRSF" id="PIRSF004808">
    <property type="entry name" value="LasT"/>
    <property type="match status" value="1"/>
</dbReference>
<dbReference type="OrthoDB" id="9806346at2"/>
<evidence type="ECO:0000313" key="8">
    <source>
        <dbReference type="Proteomes" id="UP000310016"/>
    </source>
</evidence>
<dbReference type="InterPro" id="IPR029028">
    <property type="entry name" value="Alpha/beta_knot_MTases"/>
</dbReference>
<name>A0A4U0PYF6_9NEIS</name>